<evidence type="ECO:0000313" key="4">
    <source>
        <dbReference type="Proteomes" id="UP000577419"/>
    </source>
</evidence>
<feature type="transmembrane region" description="Helical" evidence="1">
    <location>
        <begin position="1083"/>
        <end position="1103"/>
    </location>
</feature>
<comment type="caution">
    <text evidence="3">The sequence shown here is derived from an EMBL/GenBank/DDBJ whole genome shotgun (WGS) entry which is preliminary data.</text>
</comment>
<reference evidence="4" key="1">
    <citation type="journal article" date="2020" name="bioRxiv">
        <title>A rank-normalized archaeal taxonomy based on genome phylogeny resolves widespread incomplete and uneven classifications.</title>
        <authorList>
            <person name="Rinke C."/>
            <person name="Chuvochina M."/>
            <person name="Mussig A.J."/>
            <person name="Chaumeil P.-A."/>
            <person name="Waite D.W."/>
            <person name="Whitman W.B."/>
            <person name="Parks D.H."/>
            <person name="Hugenholtz P."/>
        </authorList>
    </citation>
    <scope>NUCLEOTIDE SEQUENCE [LARGE SCALE GENOMIC DNA]</scope>
</reference>
<dbReference type="Gene3D" id="2.60.40.10">
    <property type="entry name" value="Immunoglobulins"/>
    <property type="match status" value="4"/>
</dbReference>
<dbReference type="InterPro" id="IPR007110">
    <property type="entry name" value="Ig-like_dom"/>
</dbReference>
<dbReference type="PROSITE" id="PS50835">
    <property type="entry name" value="IG_LIKE"/>
    <property type="match status" value="1"/>
</dbReference>
<evidence type="ECO:0000256" key="1">
    <source>
        <dbReference type="SAM" id="Phobius"/>
    </source>
</evidence>
<evidence type="ECO:0000259" key="2">
    <source>
        <dbReference type="PROSITE" id="PS50835"/>
    </source>
</evidence>
<keyword evidence="1" id="KW-0472">Membrane</keyword>
<protein>
    <recommendedName>
        <fullName evidence="2">Ig-like domain-containing protein</fullName>
    </recommendedName>
</protein>
<gene>
    <name evidence="3" type="ORF">HA237_00935</name>
</gene>
<dbReference type="Pfam" id="PF16158">
    <property type="entry name" value="N_BRCA1_IG"/>
    <property type="match status" value="1"/>
</dbReference>
<keyword evidence="1" id="KW-1133">Transmembrane helix</keyword>
<accession>A0A7J4IQX4</accession>
<dbReference type="Proteomes" id="UP000577419">
    <property type="component" value="Unassembled WGS sequence"/>
</dbReference>
<name>A0A7J4IQX4_9ARCH</name>
<dbReference type="Pfam" id="PF17963">
    <property type="entry name" value="Big_9"/>
    <property type="match status" value="1"/>
</dbReference>
<dbReference type="AlphaFoldDB" id="A0A7J4IQX4"/>
<organism evidence="3 4">
    <name type="scientific">Candidatus Iainarchaeum sp</name>
    <dbReference type="NCBI Taxonomy" id="3101447"/>
    <lineage>
        <taxon>Archaea</taxon>
        <taxon>Candidatus Iainarchaeota</taxon>
        <taxon>Candidatus Iainarchaeia</taxon>
        <taxon>Candidatus Iainarchaeales</taxon>
        <taxon>Candidatus Iainarchaeaceae</taxon>
        <taxon>Candidatus Iainarchaeum</taxon>
    </lineage>
</organism>
<sequence>MIAKRFQFKYLVFFLAAVALFSFASAASCTWWTGSTGLTRDDALCQRVDVGSNCYFQCNGQRLTQVADGPSGLDSIQFGISGNTVFWKYADVISSPASYSGLFSNSITGDSSSIKPLSAWEYCPNFGSTCIELSNFRVESSRPNRAVWERCRIITPNDFCRYQYSCGSVPNWSGSGDVTCGAPATLPGNYGDYCNTGFNESVSASVSGDSVNWSITNDSTGGLVRSGSTCVSSCGATAGTSLVCISGDLVLQNSCNYRERTTDCGANTYGDWGAPYCKPGSPSQIFRSRDGTCRGCDSRGGGPACFSEACTDEGVLENCGTGRCDASGGTPVCNDPPVLSPQTININMNSGWQSTNLDQWVADELCSSGICNASLTYELLNENVNQVDCEISGHDLRHKPADDWPNANSANATCRVRVTDELGLQDAKNVTINVDNRAPDFADFSLFAQKNAPEATENLLSHVTDDAINKSTIVFSVVSQNPSQVRCQINAGSQVLRYTPAADWTGSATCTLRARDNGNQTDNATVTINVSEIPNDPPDVSIDQPNDGAVFTTANLPITFSGTVTDPEGQSFNSIWSSSIDGTFGPNALFVAPSEVQSLGTHTITLIATDELGASGSDSISITINAVPTPQSCALLPSSSSLVGAGDSEDFTAFCYSSPVPSFGAEISCPQLTWQINGTDNGDLGNPPSGNTYTSPAGGVPIVMFTANSTIGSSQLDVSASTPFSCSATVTTSPGYDADCVSTSVPSTMVAGSTAAVYVTMRNTGANNWSPASNFWLRYVDYYDPIGSPHAPNNWNNLTVPLPSPVDSGDPVTFSFTITAPSAAGTYHFYWRMAGTSPGIFGNACNTDTIVVTPSANNVPTVNAGPDKTTTVGAPAITLNGSANDTDGTIASLEWSIVSNPANCSFSSQTPSGIGTANAANDLQISCTSTGTATFRLTATDDDAATVFDEAVVTVNPAAGPSADVWVVDVLLFYPDPSNPTNTFVGVPITGTTTIANVSSSTETANYTVKLVDAITEEAILGFISTGSVPIAAGGFSDVPISWAAPEEKYKVIAIVDPAPAETVLSNNRVSVRATIVSSNATAIPETSVLLVPLIALVVLAIISRK</sequence>
<dbReference type="InterPro" id="IPR032350">
    <property type="entry name" value="Nbr1_FW"/>
</dbReference>
<dbReference type="EMBL" id="DUFG01000006">
    <property type="protein sequence ID" value="HIH07913.1"/>
    <property type="molecule type" value="Genomic_DNA"/>
</dbReference>
<dbReference type="Gene3D" id="2.60.40.3440">
    <property type="match status" value="1"/>
</dbReference>
<proteinExistence type="predicted"/>
<evidence type="ECO:0000313" key="3">
    <source>
        <dbReference type="EMBL" id="HIH07913.1"/>
    </source>
</evidence>
<feature type="domain" description="Ig-like" evidence="2">
    <location>
        <begin position="630"/>
        <end position="742"/>
    </location>
</feature>
<dbReference type="InterPro" id="IPR013783">
    <property type="entry name" value="Ig-like_fold"/>
</dbReference>
<dbReference type="Pfam" id="PF22352">
    <property type="entry name" value="K319L-like_PKD"/>
    <property type="match status" value="1"/>
</dbReference>
<keyword evidence="1" id="KW-0812">Transmembrane</keyword>
<dbReference type="PROSITE" id="PS51257">
    <property type="entry name" value="PROKAR_LIPOPROTEIN"/>
    <property type="match status" value="1"/>
</dbReference>